<evidence type="ECO:0000313" key="2">
    <source>
        <dbReference type="EMBL" id="GAA5047458.1"/>
    </source>
</evidence>
<proteinExistence type="inferred from homology"/>
<dbReference type="RefSeq" id="WP_346031445.1">
    <property type="nucleotide sequence ID" value="NZ_BAABHV010000001.1"/>
</dbReference>
<gene>
    <name evidence="2" type="ORF">GCM10023208_03850</name>
</gene>
<dbReference type="Pfam" id="PF11578">
    <property type="entry name" value="DUF3237"/>
    <property type="match status" value="1"/>
</dbReference>
<keyword evidence="3" id="KW-1185">Reference proteome</keyword>
<protein>
    <recommendedName>
        <fullName evidence="1">UPF0311 protein GCM10023208_03850</fullName>
    </recommendedName>
</protein>
<dbReference type="InterPro" id="IPR020915">
    <property type="entry name" value="UPF0311"/>
</dbReference>
<dbReference type="Proteomes" id="UP001500518">
    <property type="component" value="Unassembled WGS sequence"/>
</dbReference>
<dbReference type="Gene3D" id="2.40.160.20">
    <property type="match status" value="1"/>
</dbReference>
<comment type="similarity">
    <text evidence="1">Belongs to the UPF0311 family.</text>
</comment>
<dbReference type="PANTHER" id="PTHR37315:SF1">
    <property type="entry name" value="UPF0311 PROTEIN BLR7842"/>
    <property type="match status" value="1"/>
</dbReference>
<evidence type="ECO:0000313" key="3">
    <source>
        <dbReference type="Proteomes" id="UP001500518"/>
    </source>
</evidence>
<accession>A0ABP9K1D7</accession>
<dbReference type="EMBL" id="BAABHV010000001">
    <property type="protein sequence ID" value="GAA5047458.1"/>
    <property type="molecule type" value="Genomic_DNA"/>
</dbReference>
<name>A0ABP9K1D7_9SPHN</name>
<reference evidence="3" key="1">
    <citation type="journal article" date="2019" name="Int. J. Syst. Evol. Microbiol.">
        <title>The Global Catalogue of Microorganisms (GCM) 10K type strain sequencing project: providing services to taxonomists for standard genome sequencing and annotation.</title>
        <authorList>
            <consortium name="The Broad Institute Genomics Platform"/>
            <consortium name="The Broad Institute Genome Sequencing Center for Infectious Disease"/>
            <person name="Wu L."/>
            <person name="Ma J."/>
        </authorList>
    </citation>
    <scope>NUCLEOTIDE SEQUENCE [LARGE SCALE GENOMIC DNA]</scope>
    <source>
        <strain evidence="3">JCM 18014</strain>
    </source>
</reference>
<comment type="caution">
    <text evidence="2">The sequence shown here is derived from an EMBL/GenBank/DDBJ whole genome shotgun (WGS) entry which is preliminary data.</text>
</comment>
<dbReference type="PANTHER" id="PTHR37315">
    <property type="entry name" value="UPF0311 PROTEIN BLR7842"/>
    <property type="match status" value="1"/>
</dbReference>
<evidence type="ECO:0000256" key="1">
    <source>
        <dbReference type="HAMAP-Rule" id="MF_00775"/>
    </source>
</evidence>
<organism evidence="2 3">
    <name type="scientific">Erythrobacter westpacificensis</name>
    <dbReference type="NCBI Taxonomy" id="1055231"/>
    <lineage>
        <taxon>Bacteria</taxon>
        <taxon>Pseudomonadati</taxon>
        <taxon>Pseudomonadota</taxon>
        <taxon>Alphaproteobacteria</taxon>
        <taxon>Sphingomonadales</taxon>
        <taxon>Erythrobacteraceae</taxon>
        <taxon>Erythrobacter/Porphyrobacter group</taxon>
        <taxon>Erythrobacter</taxon>
    </lineage>
</organism>
<dbReference type="HAMAP" id="MF_00775">
    <property type="entry name" value="UPF0311"/>
    <property type="match status" value="1"/>
</dbReference>
<sequence length="153" mass="17173">MIEPGLEFVYEASGELEEPRQIGETYDGTRRIIPILSGGYVKGPKISGKLMGNSGDWQLTRSDGVTVADALYAIETDDGALIQIRNRGLRHGPVDVMRRLVAGEDVDPSEYYFRTVPEFIAPDGKYDWLNRSIFICSGARYANSIKLWVWRVT</sequence>